<gene>
    <name evidence="4" type="ORF">ABIF29_007053</name>
</gene>
<dbReference type="Pfam" id="PF01381">
    <property type="entry name" value="HTH_3"/>
    <property type="match status" value="1"/>
</dbReference>
<evidence type="ECO:0000313" key="4">
    <source>
        <dbReference type="EMBL" id="MEY9320254.1"/>
    </source>
</evidence>
<dbReference type="GeneID" id="92951824"/>
<accession>A0ABV4FB01</accession>
<proteinExistence type="predicted"/>
<organism evidence="4 5">
    <name type="scientific">Bradyrhizobium elkanii</name>
    <dbReference type="NCBI Taxonomy" id="29448"/>
    <lineage>
        <taxon>Bacteria</taxon>
        <taxon>Pseudomonadati</taxon>
        <taxon>Pseudomonadota</taxon>
        <taxon>Alphaproteobacteria</taxon>
        <taxon>Hyphomicrobiales</taxon>
        <taxon>Nitrobacteraceae</taxon>
        <taxon>Bradyrhizobium</taxon>
    </lineage>
</organism>
<dbReference type="PANTHER" id="PTHR36924">
    <property type="entry name" value="ANTITOXIN HIGA-1"/>
    <property type="match status" value="1"/>
</dbReference>
<sequence>MAKKLSPLHPGEVLREEFLIPLNISAGALAKVCGVPRTRIERIANEETSITADTALRLSKALKTSAQLWLNLQNAYDVQMAEQELGSDLEKIKPIDRESCVKRETPGREPPGASIHSS</sequence>
<dbReference type="NCBIfam" id="TIGR02607">
    <property type="entry name" value="antidote_HigA"/>
    <property type="match status" value="1"/>
</dbReference>
<dbReference type="PROSITE" id="PS50943">
    <property type="entry name" value="HTH_CROC1"/>
    <property type="match status" value="1"/>
</dbReference>
<dbReference type="InterPro" id="IPR010982">
    <property type="entry name" value="Lambda_DNA-bd_dom_sf"/>
</dbReference>
<dbReference type="RefSeq" id="WP_018273509.1">
    <property type="nucleotide sequence ID" value="NZ_BJNL01000031.1"/>
</dbReference>
<name>A0ABV4FB01_BRAEL</name>
<feature type="compositionally biased region" description="Basic and acidic residues" evidence="2">
    <location>
        <begin position="96"/>
        <end position="107"/>
    </location>
</feature>
<protein>
    <submittedName>
        <fullName evidence="4">Addiction module HigA family antidote</fullName>
    </submittedName>
</protein>
<feature type="region of interest" description="Disordered" evidence="2">
    <location>
        <begin position="96"/>
        <end position="118"/>
    </location>
</feature>
<evidence type="ECO:0000256" key="1">
    <source>
        <dbReference type="ARBA" id="ARBA00023125"/>
    </source>
</evidence>
<keyword evidence="5" id="KW-1185">Reference proteome</keyword>
<keyword evidence="1" id="KW-0238">DNA-binding</keyword>
<dbReference type="InterPro" id="IPR001387">
    <property type="entry name" value="Cro/C1-type_HTH"/>
</dbReference>
<dbReference type="Proteomes" id="UP001565471">
    <property type="component" value="Unassembled WGS sequence"/>
</dbReference>
<comment type="caution">
    <text evidence="4">The sequence shown here is derived from an EMBL/GenBank/DDBJ whole genome shotgun (WGS) entry which is preliminary data.</text>
</comment>
<evidence type="ECO:0000313" key="5">
    <source>
        <dbReference type="Proteomes" id="UP001565471"/>
    </source>
</evidence>
<dbReference type="Gene3D" id="1.10.260.40">
    <property type="entry name" value="lambda repressor-like DNA-binding domains"/>
    <property type="match status" value="1"/>
</dbReference>
<evidence type="ECO:0000259" key="3">
    <source>
        <dbReference type="PROSITE" id="PS50943"/>
    </source>
</evidence>
<dbReference type="InterPro" id="IPR013430">
    <property type="entry name" value="Toxin_antidote_HigA"/>
</dbReference>
<dbReference type="CDD" id="cd00093">
    <property type="entry name" value="HTH_XRE"/>
    <property type="match status" value="1"/>
</dbReference>
<dbReference type="SMART" id="SM00530">
    <property type="entry name" value="HTH_XRE"/>
    <property type="match status" value="1"/>
</dbReference>
<feature type="domain" description="HTH cro/C1-type" evidence="3">
    <location>
        <begin position="22"/>
        <end position="69"/>
    </location>
</feature>
<dbReference type="EMBL" id="JBGBZA010000002">
    <property type="protein sequence ID" value="MEY9320254.1"/>
    <property type="molecule type" value="Genomic_DNA"/>
</dbReference>
<evidence type="ECO:0000256" key="2">
    <source>
        <dbReference type="SAM" id="MobiDB-lite"/>
    </source>
</evidence>
<dbReference type="SUPFAM" id="SSF47413">
    <property type="entry name" value="lambda repressor-like DNA-binding domains"/>
    <property type="match status" value="1"/>
</dbReference>
<reference evidence="4 5" key="1">
    <citation type="submission" date="2024-07" db="EMBL/GenBank/DDBJ databases">
        <title>Genomic Encyclopedia of Type Strains, Phase V (KMG-V): Genome sequencing to study the core and pangenomes of soil and plant-associated prokaryotes.</title>
        <authorList>
            <person name="Whitman W."/>
        </authorList>
    </citation>
    <scope>NUCLEOTIDE SEQUENCE [LARGE SCALE GENOMIC DNA]</scope>
    <source>
        <strain evidence="4 5">USDA 415</strain>
    </source>
</reference>
<dbReference type="PANTHER" id="PTHR36924:SF1">
    <property type="entry name" value="ANTITOXIN HIGA-1"/>
    <property type="match status" value="1"/>
</dbReference>